<organism evidence="2 3">
    <name type="scientific">Listeria rocourtiae</name>
    <dbReference type="NCBI Taxonomy" id="647910"/>
    <lineage>
        <taxon>Bacteria</taxon>
        <taxon>Bacillati</taxon>
        <taxon>Bacillota</taxon>
        <taxon>Bacilli</taxon>
        <taxon>Bacillales</taxon>
        <taxon>Listeriaceae</taxon>
        <taxon>Listeria</taxon>
    </lineage>
</organism>
<reference evidence="2 3" key="1">
    <citation type="submission" date="2019-03" db="EMBL/GenBank/DDBJ databases">
        <title>Genomic Encyclopedia of Type Strains, Phase III (KMG-III): the genomes of soil and plant-associated and newly described type strains.</title>
        <authorList>
            <person name="Whitman W."/>
        </authorList>
    </citation>
    <scope>NUCLEOTIDE SEQUENCE [LARGE SCALE GENOMIC DNA]</scope>
    <source>
        <strain evidence="2 3">CECT 7972</strain>
    </source>
</reference>
<dbReference type="OrthoDB" id="1879519at2"/>
<name>A0A4R6ZRS8_9LIST</name>
<gene>
    <name evidence="2" type="ORF">DFP96_10150</name>
</gene>
<dbReference type="Pfam" id="PF05133">
    <property type="entry name" value="SPP1_portal"/>
    <property type="match status" value="1"/>
</dbReference>
<dbReference type="AlphaFoldDB" id="A0A4R6ZRS8"/>
<dbReference type="InterPro" id="IPR021145">
    <property type="entry name" value="Portal_protein_SPP1_Gp6-like"/>
</dbReference>
<dbReference type="EMBL" id="SNZK01000001">
    <property type="protein sequence ID" value="TDR55122.1"/>
    <property type="molecule type" value="Genomic_DNA"/>
</dbReference>
<dbReference type="RefSeq" id="WP_036072832.1">
    <property type="nucleotide sequence ID" value="NZ_SNZK01000001.1"/>
</dbReference>
<evidence type="ECO:0000313" key="3">
    <source>
        <dbReference type="Proteomes" id="UP000295558"/>
    </source>
</evidence>
<comment type="caution">
    <text evidence="2">The sequence shown here is derived from an EMBL/GenBank/DDBJ whole genome shotgun (WGS) entry which is preliminary data.</text>
</comment>
<evidence type="ECO:0000313" key="2">
    <source>
        <dbReference type="EMBL" id="TDR55122.1"/>
    </source>
</evidence>
<accession>A0A4R6ZRS8</accession>
<sequence>MTADTINSLIKSPFQQAIGEQEMQRLNKQIESYNYYDGYQHIDPISKQLVRAEDLQRPAGFDYTPTRFSVNYFKRFINNKAQWQMAGKHGINVPVTLIDDEEVRLSPDYAPSAAQVAESERAEGYERLLYQLWDENDMRAKLLSAAKDRLIAERVAAKIVFNPQTGKISWVWHADTEVFPVYSNDDYRILKAVHIVYAEKLFDAEGEEVEFIRKQSFILTTDNAGKSMCYLTEGYYTMELEEVKMLIRNEPMGIDFIPVVLFPVQGLIDSRTGERTELDDMRQVTDRLNQLNEDAVDSLRFEMFPVTIFKNIKREDMLNIDIAPGAAAAINSDNDKSPDAQKLESNFTYGSALDNTFSRLKGALHEITGIPNFTAQDLNFGGMNAEALQVLFHDIIQDTEEHWQTWGRGLPELHELTIRYLQARLGAPNFSYDKEIIRNIGSNYKSEMKFVLPLPDNRKDLVELLIEETSAGFESVAGAMSRLGVENATAKKQEIESEKLERRKTTAPYAEEQEGLTNE</sequence>
<protein>
    <submittedName>
        <fullName evidence="2">SPP1 Gp6-like portal protein</fullName>
    </submittedName>
</protein>
<feature type="region of interest" description="Disordered" evidence="1">
    <location>
        <begin position="486"/>
        <end position="519"/>
    </location>
</feature>
<dbReference type="STRING" id="1265846.PROCOU_13883"/>
<evidence type="ECO:0000256" key="1">
    <source>
        <dbReference type="SAM" id="MobiDB-lite"/>
    </source>
</evidence>
<feature type="compositionally biased region" description="Basic and acidic residues" evidence="1">
    <location>
        <begin position="489"/>
        <end position="504"/>
    </location>
</feature>
<proteinExistence type="predicted"/>
<dbReference type="Proteomes" id="UP000295558">
    <property type="component" value="Unassembled WGS sequence"/>
</dbReference>
<keyword evidence="3" id="KW-1185">Reference proteome</keyword>